<keyword evidence="1 2" id="KW-0690">Ribosome biogenesis</keyword>
<dbReference type="PANTHER" id="PTHR33515">
    <property type="entry name" value="RIBOSOME-BINDING FACTOR A, CHLOROPLASTIC-RELATED"/>
    <property type="match status" value="1"/>
</dbReference>
<keyword evidence="2" id="KW-0963">Cytoplasm</keyword>
<accession>A0A1V6LXV1</accession>
<gene>
    <name evidence="2" type="primary">rbfA</name>
    <name evidence="3" type="ORF">BIY37_11020</name>
</gene>
<comment type="caution">
    <text evidence="3">The sequence shown here is derived from an EMBL/GenBank/DDBJ whole genome shotgun (WGS) entry which is preliminary data.</text>
</comment>
<dbReference type="SUPFAM" id="SSF89919">
    <property type="entry name" value="Ribosome-binding factor A, RbfA"/>
    <property type="match status" value="1"/>
</dbReference>
<comment type="subunit">
    <text evidence="2">Monomer. Binds 30S ribosomal subunits, but not 50S ribosomal subunits or 70S ribosomes.</text>
</comment>
<reference evidence="3 4" key="1">
    <citation type="journal article" date="2016" name="Genome Announc.">
        <title>Draft Genome Sequence of the Anaerobic Ammonium-Oxidizing Bacterium 'Candidatus Brocadia sp. 40'.</title>
        <authorList>
            <person name="Ali M."/>
            <person name="Haroon M.F."/>
            <person name="Narita Y."/>
            <person name="Zhang L."/>
            <person name="Rangel Shaw D."/>
            <person name="Okabe S."/>
            <person name="Saikaly P.E."/>
        </authorList>
    </citation>
    <scope>NUCLEOTIDE SEQUENCE [LARGE SCALE GENOMIC DNA]</scope>
    <source>
        <strain evidence="3 4">40</strain>
    </source>
</reference>
<dbReference type="InterPro" id="IPR015946">
    <property type="entry name" value="KH_dom-like_a/b"/>
</dbReference>
<dbReference type="InterPro" id="IPR023799">
    <property type="entry name" value="RbfA_dom_sf"/>
</dbReference>
<dbReference type="NCBIfam" id="TIGR00082">
    <property type="entry name" value="rbfA"/>
    <property type="match status" value="1"/>
</dbReference>
<sequence length="125" mass="14081">MSSRRCERLEESIKQEVSKIILYELKDPRIAFVTITKVEITADLKNAKVHISILGDDTTRKKTLQAIEHAKGFIQAKVGAQLQIKYTPVLTFCLDESVQKSLRISKLIDEAVKGNDIAIKGELKE</sequence>
<evidence type="ECO:0000256" key="2">
    <source>
        <dbReference type="HAMAP-Rule" id="MF_00003"/>
    </source>
</evidence>
<dbReference type="PROSITE" id="PS01319">
    <property type="entry name" value="RBFA"/>
    <property type="match status" value="1"/>
</dbReference>
<dbReference type="EMBL" id="MJUW02000112">
    <property type="protein sequence ID" value="OQD44946.1"/>
    <property type="molecule type" value="Genomic_DNA"/>
</dbReference>
<name>A0A1V6LXV1_9BACT</name>
<dbReference type="GO" id="GO:0030490">
    <property type="term" value="P:maturation of SSU-rRNA"/>
    <property type="evidence" value="ECO:0007669"/>
    <property type="project" value="UniProtKB-UniRule"/>
</dbReference>
<dbReference type="Gene3D" id="3.30.300.20">
    <property type="match status" value="1"/>
</dbReference>
<comment type="function">
    <text evidence="2">One of several proteins that assist in the late maturation steps of the functional core of the 30S ribosomal subunit. Associates with free 30S ribosomal subunits (but not with 30S subunits that are part of 70S ribosomes or polysomes). Required for efficient processing of 16S rRNA. May interact with the 5'-terminal helix region of 16S rRNA.</text>
</comment>
<dbReference type="HAMAP" id="MF_00003">
    <property type="entry name" value="RbfA"/>
    <property type="match status" value="1"/>
</dbReference>
<evidence type="ECO:0000313" key="4">
    <source>
        <dbReference type="Proteomes" id="UP000242219"/>
    </source>
</evidence>
<dbReference type="GO" id="GO:0005829">
    <property type="term" value="C:cytosol"/>
    <property type="evidence" value="ECO:0007669"/>
    <property type="project" value="TreeGrafter"/>
</dbReference>
<dbReference type="RefSeq" id="WP_070067877.1">
    <property type="nucleotide sequence ID" value="NZ_MJUW02000112.1"/>
</dbReference>
<proteinExistence type="inferred from homology"/>
<evidence type="ECO:0000313" key="3">
    <source>
        <dbReference type="EMBL" id="OQD44946.1"/>
    </source>
</evidence>
<dbReference type="GO" id="GO:0043024">
    <property type="term" value="F:ribosomal small subunit binding"/>
    <property type="evidence" value="ECO:0007669"/>
    <property type="project" value="TreeGrafter"/>
</dbReference>
<comment type="similarity">
    <text evidence="2">Belongs to the RbfA family.</text>
</comment>
<protein>
    <recommendedName>
        <fullName evidence="2">Ribosome-binding factor A</fullName>
    </recommendedName>
</protein>
<evidence type="ECO:0000256" key="1">
    <source>
        <dbReference type="ARBA" id="ARBA00022517"/>
    </source>
</evidence>
<comment type="subcellular location">
    <subcellularLocation>
        <location evidence="2">Cytoplasm</location>
    </subcellularLocation>
</comment>
<organism evidence="3 4">
    <name type="scientific">Candidatus Brocadia sapporoensis</name>
    <dbReference type="NCBI Taxonomy" id="392547"/>
    <lineage>
        <taxon>Bacteria</taxon>
        <taxon>Pseudomonadati</taxon>
        <taxon>Planctomycetota</taxon>
        <taxon>Candidatus Brocadiia</taxon>
        <taxon>Candidatus Brocadiales</taxon>
        <taxon>Candidatus Brocadiaceae</taxon>
        <taxon>Candidatus Brocadia</taxon>
    </lineage>
</organism>
<keyword evidence="4" id="KW-1185">Reference proteome</keyword>
<dbReference type="PANTHER" id="PTHR33515:SF1">
    <property type="entry name" value="RIBOSOME-BINDING FACTOR A, CHLOROPLASTIC-RELATED"/>
    <property type="match status" value="1"/>
</dbReference>
<dbReference type="InterPro" id="IPR000238">
    <property type="entry name" value="RbfA"/>
</dbReference>
<dbReference type="InterPro" id="IPR020053">
    <property type="entry name" value="Ribosome-bd_factorA_CS"/>
</dbReference>
<dbReference type="Proteomes" id="UP000242219">
    <property type="component" value="Unassembled WGS sequence"/>
</dbReference>
<dbReference type="AlphaFoldDB" id="A0A1V6LXV1"/>
<dbReference type="Pfam" id="PF02033">
    <property type="entry name" value="RBFA"/>
    <property type="match status" value="1"/>
</dbReference>